<evidence type="ECO:0000313" key="5">
    <source>
        <dbReference type="RefSeq" id="XP_033578494.1"/>
    </source>
</evidence>
<accession>A0A6A6YRU7</accession>
<dbReference type="Proteomes" id="UP000504636">
    <property type="component" value="Unplaced"/>
</dbReference>
<dbReference type="SUPFAM" id="SSF52540">
    <property type="entry name" value="P-loop containing nucleoside triphosphate hydrolases"/>
    <property type="match status" value="1"/>
</dbReference>
<gene>
    <name evidence="3 5" type="ORF">BDZ99DRAFT_518793</name>
</gene>
<dbReference type="PANTHER" id="PTHR10622:SF11">
    <property type="entry name" value="HET-DOMAIN-CONTAINING PROTEIN"/>
    <property type="match status" value="1"/>
</dbReference>
<dbReference type="EMBL" id="MU003698">
    <property type="protein sequence ID" value="KAF2811530.1"/>
    <property type="molecule type" value="Genomic_DNA"/>
</dbReference>
<feature type="domain" description="Nephrocystin 3-like N-terminal" evidence="2">
    <location>
        <begin position="219"/>
        <end position="264"/>
    </location>
</feature>
<evidence type="ECO:0000313" key="3">
    <source>
        <dbReference type="EMBL" id="KAF2811530.1"/>
    </source>
</evidence>
<reference evidence="5" key="2">
    <citation type="submission" date="2020-04" db="EMBL/GenBank/DDBJ databases">
        <authorList>
            <consortium name="NCBI Genome Project"/>
        </authorList>
    </citation>
    <scope>NUCLEOTIDE SEQUENCE</scope>
    <source>
        <strain evidence="5">CBS 304.34</strain>
    </source>
</reference>
<organism evidence="3">
    <name type="scientific">Mytilinidion resinicola</name>
    <dbReference type="NCBI Taxonomy" id="574789"/>
    <lineage>
        <taxon>Eukaryota</taxon>
        <taxon>Fungi</taxon>
        <taxon>Dikarya</taxon>
        <taxon>Ascomycota</taxon>
        <taxon>Pezizomycotina</taxon>
        <taxon>Dothideomycetes</taxon>
        <taxon>Pleosporomycetidae</taxon>
        <taxon>Mytilinidiales</taxon>
        <taxon>Mytilinidiaceae</taxon>
        <taxon>Mytilinidion</taxon>
    </lineage>
</organism>
<proteinExistence type="predicted"/>
<dbReference type="InterPro" id="IPR027417">
    <property type="entry name" value="P-loop_NTPase"/>
</dbReference>
<sequence>MPRLKCLCEFGKGDSCCIDKSSSAELQESINSMFRWYRGAKKCYVYLSDVFEKDEDEHDHLSRSTWESAFRKSKWFTRGWTLQELIAPTSVEFFSSEGTRLCDKRSTEQQIHDITGISIDALRGDALSTLSFDERMSWAQGRNTTREEDMAYSLLGIFDVHMPLIYSEGKEKALIRLEKECRESFQTPRDARLGKIRQWLSPPDPSLNYEKALKQRQADTGLWFLESDEFAKWKIDTGSFLWLHGIPGCGKTILSSIILQNVLKHFAKNTGKVFA</sequence>
<dbReference type="Pfam" id="PF24883">
    <property type="entry name" value="NPHP3_N"/>
    <property type="match status" value="1"/>
</dbReference>
<dbReference type="OrthoDB" id="1577640at2759"/>
<evidence type="ECO:0000259" key="2">
    <source>
        <dbReference type="Pfam" id="PF24883"/>
    </source>
</evidence>
<keyword evidence="4" id="KW-1185">Reference proteome</keyword>
<reference evidence="5" key="3">
    <citation type="submission" date="2025-04" db="UniProtKB">
        <authorList>
            <consortium name="RefSeq"/>
        </authorList>
    </citation>
    <scope>IDENTIFICATION</scope>
    <source>
        <strain evidence="5">CBS 304.34</strain>
    </source>
</reference>
<name>A0A6A6YRU7_9PEZI</name>
<evidence type="ECO:0000313" key="4">
    <source>
        <dbReference type="Proteomes" id="UP000504636"/>
    </source>
</evidence>
<dbReference type="AlphaFoldDB" id="A0A6A6YRU7"/>
<dbReference type="RefSeq" id="XP_033578494.1">
    <property type="nucleotide sequence ID" value="XM_033725335.1"/>
</dbReference>
<reference evidence="3 5" key="1">
    <citation type="journal article" date="2020" name="Stud. Mycol.">
        <title>101 Dothideomycetes genomes: a test case for predicting lifestyles and emergence of pathogens.</title>
        <authorList>
            <person name="Haridas S."/>
            <person name="Albert R."/>
            <person name="Binder M."/>
            <person name="Bloem J."/>
            <person name="Labutti K."/>
            <person name="Salamov A."/>
            <person name="Andreopoulos B."/>
            <person name="Baker S."/>
            <person name="Barry K."/>
            <person name="Bills G."/>
            <person name="Bluhm B."/>
            <person name="Cannon C."/>
            <person name="Castanera R."/>
            <person name="Culley D."/>
            <person name="Daum C."/>
            <person name="Ezra D."/>
            <person name="Gonzalez J."/>
            <person name="Henrissat B."/>
            <person name="Kuo A."/>
            <person name="Liang C."/>
            <person name="Lipzen A."/>
            <person name="Lutzoni F."/>
            <person name="Magnuson J."/>
            <person name="Mondo S."/>
            <person name="Nolan M."/>
            <person name="Ohm R."/>
            <person name="Pangilinan J."/>
            <person name="Park H.-J."/>
            <person name="Ramirez L."/>
            <person name="Alfaro M."/>
            <person name="Sun H."/>
            <person name="Tritt A."/>
            <person name="Yoshinaga Y."/>
            <person name="Zwiers L.-H."/>
            <person name="Turgeon B."/>
            <person name="Goodwin S."/>
            <person name="Spatafora J."/>
            <person name="Crous P."/>
            <person name="Grigoriev I."/>
        </authorList>
    </citation>
    <scope>NUCLEOTIDE SEQUENCE</scope>
    <source>
        <strain evidence="3 5">CBS 304.34</strain>
    </source>
</reference>
<dbReference type="GeneID" id="54466228"/>
<dbReference type="InterPro" id="IPR056884">
    <property type="entry name" value="NPHP3-like_N"/>
</dbReference>
<keyword evidence="1" id="KW-0677">Repeat</keyword>
<evidence type="ECO:0000256" key="1">
    <source>
        <dbReference type="ARBA" id="ARBA00022737"/>
    </source>
</evidence>
<protein>
    <submittedName>
        <fullName evidence="3 5">HET-domain-containing protein</fullName>
    </submittedName>
</protein>
<dbReference type="PANTHER" id="PTHR10622">
    <property type="entry name" value="HET DOMAIN-CONTAINING PROTEIN"/>
    <property type="match status" value="1"/>
</dbReference>